<evidence type="ECO:0000313" key="2">
    <source>
        <dbReference type="EMBL" id="KAF3056985.1"/>
    </source>
</evidence>
<dbReference type="Proteomes" id="UP000801864">
    <property type="component" value="Unassembled WGS sequence"/>
</dbReference>
<feature type="signal peptide" evidence="1">
    <location>
        <begin position="1"/>
        <end position="21"/>
    </location>
</feature>
<feature type="chain" id="PRO_5040342528" evidence="1">
    <location>
        <begin position="22"/>
        <end position="165"/>
    </location>
</feature>
<keyword evidence="1" id="KW-0732">Signal</keyword>
<evidence type="ECO:0000256" key="1">
    <source>
        <dbReference type="SAM" id="SignalP"/>
    </source>
</evidence>
<protein>
    <submittedName>
        <fullName evidence="2">Uncharacterized protein</fullName>
    </submittedName>
</protein>
<name>A0A9P4X4V1_9HYPO</name>
<accession>A0A9P4X4V1</accession>
<reference evidence="2 3" key="1">
    <citation type="submission" date="2018-06" db="EMBL/GenBank/DDBJ databases">
        <title>Genome analysis of cellulolytic fungus Trichoderma lentiforme CFAM-422.</title>
        <authorList>
            <person name="Steindorff A.S."/>
            <person name="Formighieri E.F."/>
            <person name="Midorikawa G.E.O."/>
            <person name="Tamietti M.S."/>
            <person name="Ramos E.Z."/>
            <person name="Silva A.S."/>
            <person name="Bon E.P.S."/>
            <person name="Mendes T.D."/>
            <person name="Damaso M.C.T."/>
            <person name="Favaro L.C.L."/>
        </authorList>
    </citation>
    <scope>NUCLEOTIDE SEQUENCE [LARGE SCALE GENOMIC DNA]</scope>
    <source>
        <strain evidence="2 3">CFAM-422</strain>
    </source>
</reference>
<proteinExistence type="predicted"/>
<gene>
    <name evidence="2" type="ORF">CFAM422_012538</name>
</gene>
<evidence type="ECO:0000313" key="3">
    <source>
        <dbReference type="Proteomes" id="UP000801864"/>
    </source>
</evidence>
<keyword evidence="3" id="KW-1185">Reference proteome</keyword>
<comment type="caution">
    <text evidence="2">The sequence shown here is derived from an EMBL/GenBank/DDBJ whole genome shotgun (WGS) entry which is preliminary data.</text>
</comment>
<dbReference type="EMBL" id="QLNT01000030">
    <property type="protein sequence ID" value="KAF3056985.1"/>
    <property type="molecule type" value="Genomic_DNA"/>
</dbReference>
<organism evidence="2 3">
    <name type="scientific">Trichoderma lentiforme</name>
    <dbReference type="NCBI Taxonomy" id="1567552"/>
    <lineage>
        <taxon>Eukaryota</taxon>
        <taxon>Fungi</taxon>
        <taxon>Dikarya</taxon>
        <taxon>Ascomycota</taxon>
        <taxon>Pezizomycotina</taxon>
        <taxon>Sordariomycetes</taxon>
        <taxon>Hypocreomycetidae</taxon>
        <taxon>Hypocreales</taxon>
        <taxon>Hypocreaceae</taxon>
        <taxon>Trichoderma</taxon>
    </lineage>
</organism>
<sequence>MCNQGSRSSSFFFFFLKLTQSTTFEKLCRVEQPKPFIFSERIVQMPPARPEAPRRRQNQLVDWFWVVVILLSLAYETMNRIMLHRERMANIAVTTITITTIGPTTPCVCPAPTAAAIAAPSDVVAVGAPLVSLPPLEALLLFPVWAPWRRLNNPCALWALGRLGV</sequence>
<dbReference type="AlphaFoldDB" id="A0A9P4X4V1"/>